<evidence type="ECO:0000313" key="12">
    <source>
        <dbReference type="Proteomes" id="UP001302349"/>
    </source>
</evidence>
<dbReference type="SMART" id="SM00089">
    <property type="entry name" value="PKD"/>
    <property type="match status" value="1"/>
</dbReference>
<dbReference type="InterPro" id="IPR035986">
    <property type="entry name" value="PKD_dom_sf"/>
</dbReference>
<proteinExistence type="predicted"/>
<dbReference type="RefSeq" id="WP_317492130.1">
    <property type="nucleotide sequence ID" value="NZ_CP136051.1"/>
</dbReference>
<evidence type="ECO:0000259" key="10">
    <source>
        <dbReference type="PROSITE" id="PS51007"/>
    </source>
</evidence>
<dbReference type="Gene3D" id="2.60.40.10">
    <property type="entry name" value="Immunoglobulins"/>
    <property type="match status" value="1"/>
</dbReference>
<dbReference type="InterPro" id="IPR011041">
    <property type="entry name" value="Quinoprot_gluc/sorb_DH_b-prop"/>
</dbReference>
<evidence type="ECO:0000256" key="8">
    <source>
        <dbReference type="SAM" id="MobiDB-lite"/>
    </source>
</evidence>
<dbReference type="PROSITE" id="PS50093">
    <property type="entry name" value="PKD"/>
    <property type="match status" value="1"/>
</dbReference>
<dbReference type="SUPFAM" id="SSF49299">
    <property type="entry name" value="PKD domain"/>
    <property type="match status" value="1"/>
</dbReference>
<accession>A0ABZ0IYR8</accession>
<dbReference type="InterPro" id="IPR008979">
    <property type="entry name" value="Galactose-bd-like_sf"/>
</dbReference>
<dbReference type="Gene3D" id="1.10.760.10">
    <property type="entry name" value="Cytochrome c-like domain"/>
    <property type="match status" value="1"/>
</dbReference>
<protein>
    <submittedName>
        <fullName evidence="11">PQQ-dependent sugar dehydrogenase</fullName>
    </submittedName>
</protein>
<organism evidence="11 12">
    <name type="scientific">Imperialibacter roseus</name>
    <dbReference type="NCBI Taxonomy" id="1324217"/>
    <lineage>
        <taxon>Bacteria</taxon>
        <taxon>Pseudomonadati</taxon>
        <taxon>Bacteroidota</taxon>
        <taxon>Cytophagia</taxon>
        <taxon>Cytophagales</taxon>
        <taxon>Flammeovirgaceae</taxon>
        <taxon>Imperialibacter</taxon>
    </lineage>
</organism>
<feature type="region of interest" description="Disordered" evidence="8">
    <location>
        <begin position="460"/>
        <end position="479"/>
    </location>
</feature>
<keyword evidence="6 7" id="KW-0408">Iron</keyword>
<dbReference type="SMART" id="SM00606">
    <property type="entry name" value="CBD_IV"/>
    <property type="match status" value="1"/>
</dbReference>
<keyword evidence="2 7" id="KW-0349">Heme</keyword>
<gene>
    <name evidence="11" type="ORF">RT717_12785</name>
</gene>
<dbReference type="InterPro" id="IPR009056">
    <property type="entry name" value="Cyt_c-like_dom"/>
</dbReference>
<evidence type="ECO:0000256" key="4">
    <source>
        <dbReference type="ARBA" id="ARBA00022729"/>
    </source>
</evidence>
<evidence type="ECO:0000256" key="6">
    <source>
        <dbReference type="ARBA" id="ARBA00023004"/>
    </source>
</evidence>
<name>A0ABZ0IYR8_9BACT</name>
<evidence type="ECO:0000256" key="5">
    <source>
        <dbReference type="ARBA" id="ARBA00022982"/>
    </source>
</evidence>
<dbReference type="PANTHER" id="PTHR19328:SF75">
    <property type="entry name" value="ALDOSE SUGAR DEHYDROGENASE YLII"/>
    <property type="match status" value="1"/>
</dbReference>
<dbReference type="Pfam" id="PF07995">
    <property type="entry name" value="GSDH"/>
    <property type="match status" value="1"/>
</dbReference>
<dbReference type="Pfam" id="PF18911">
    <property type="entry name" value="PKD_4"/>
    <property type="match status" value="1"/>
</dbReference>
<dbReference type="Pfam" id="PF00034">
    <property type="entry name" value="Cytochrom_C"/>
    <property type="match status" value="1"/>
</dbReference>
<dbReference type="InterPro" id="IPR002324">
    <property type="entry name" value="Cyt_c_ID"/>
</dbReference>
<evidence type="ECO:0000256" key="2">
    <source>
        <dbReference type="ARBA" id="ARBA00022617"/>
    </source>
</evidence>
<dbReference type="InterPro" id="IPR012938">
    <property type="entry name" value="Glc/Sorbosone_DH"/>
</dbReference>
<evidence type="ECO:0000259" key="9">
    <source>
        <dbReference type="PROSITE" id="PS50093"/>
    </source>
</evidence>
<dbReference type="InterPro" id="IPR013783">
    <property type="entry name" value="Ig-like_fold"/>
</dbReference>
<evidence type="ECO:0000256" key="1">
    <source>
        <dbReference type="ARBA" id="ARBA00022448"/>
    </source>
</evidence>
<dbReference type="SUPFAM" id="SSF46626">
    <property type="entry name" value="Cytochrome c"/>
    <property type="match status" value="1"/>
</dbReference>
<feature type="compositionally biased region" description="Polar residues" evidence="8">
    <location>
        <begin position="315"/>
        <end position="327"/>
    </location>
</feature>
<reference evidence="11 12" key="1">
    <citation type="journal article" date="2023" name="Microbiol. Resour. Announc.">
        <title>Complete Genome Sequence of Imperialibacter roseus strain P4T.</title>
        <authorList>
            <person name="Tizabi D.R."/>
            <person name="Bachvaroff T."/>
            <person name="Hill R.T."/>
        </authorList>
    </citation>
    <scope>NUCLEOTIDE SEQUENCE [LARGE SCALE GENOMIC DNA]</scope>
    <source>
        <strain evidence="11 12">P4T</strain>
    </source>
</reference>
<dbReference type="PROSITE" id="PS51257">
    <property type="entry name" value="PROKAR_LIPOPROTEIN"/>
    <property type="match status" value="1"/>
</dbReference>
<keyword evidence="5" id="KW-0249">Electron transport</keyword>
<evidence type="ECO:0000256" key="3">
    <source>
        <dbReference type="ARBA" id="ARBA00022723"/>
    </source>
</evidence>
<dbReference type="InterPro" id="IPR022409">
    <property type="entry name" value="PKD/Chitinase_dom"/>
</dbReference>
<dbReference type="EMBL" id="CP136051">
    <property type="protein sequence ID" value="WOK09515.1"/>
    <property type="molecule type" value="Genomic_DNA"/>
</dbReference>
<dbReference type="InterPro" id="IPR006584">
    <property type="entry name" value="Cellulose-bd_IV"/>
</dbReference>
<dbReference type="SUPFAM" id="SSF49785">
    <property type="entry name" value="Galactose-binding domain-like"/>
    <property type="match status" value="1"/>
</dbReference>
<dbReference type="Gene3D" id="2.60.120.260">
    <property type="entry name" value="Galactose-binding domain-like"/>
    <property type="match status" value="1"/>
</dbReference>
<evidence type="ECO:0000256" key="7">
    <source>
        <dbReference type="PROSITE-ProRule" id="PRU00433"/>
    </source>
</evidence>
<sequence>MKQHLLEKASLKLLPFVFITLIGFSCSESRDSSLLVVYEKNHALSASIGQLMADATAKGIKTDTLSITSERPGDNLWKSKGVLLLANTNHFTPQWQTDIERYVQTGGALLAPSDTVNQYQWPWLYAAGGTGSKNYDGGKITFFTASDLSSEMITSSLSDNAIVEESVKSLAAPDVSRFTKIILDAEVNEPMELDILPDGKLLFIEREGNLKMFDPESNETKILHTFKVNTEGNYEDGMLGLAVDPNYDQNNWIYIYYSPLGGASRQNLSRFTLLADSLIVGSEKIVLEVGVQRETCCHSGGGIVFGPNGHLYLSTGDNTSSKESSGYSPLDERPGRGPFDSQKGSSNTHDLRGKILRIKPTADGSYTIPDGNLFPKDGSQGRPEIYVMGCRNPFRFTVDMKTGYVYWGDVGPDSGRDSEKGPQSYDEWNQAKTPGFYGWPYFEANNIAFPMVDFATDEIGPKQDPAHPINESPNNTGSRELPPARPAMIWYPYGQSDIWPMLGTGSRSAMSGPMYYKPAGASKAGFPEYYDGKLFIYEWARSWIKVVSFDEDWNPTQIESFLPDEPFVKPIDMEFDKNGVMYLLEYGSNYFANNVDARLVRIEYAEGNRAPVPAIATDKTKGAVPLTVNFSAQGSFDYDKDDALAFSWTTKDGKKYEGRDVSITFDQPGEQEVKLTVTDSKGETSSAFTRIIAGNEPSNIVFDYSGNQSFYFGKETNSYKVIVTDKEDGSTEDGSITSEAVSVNFSYLEGGYDQANLGEDFFKNPAINVKGKNMIANSDCLSCHSVDQKSIGPAYLEIAKRYADDSSSRDMLAGKIIEGGNGNWGHSLMAAHPQLTLDETRVMVDYILSLVKESPTTSLPLTGSVTLNKQTAENQGAYVVGIRYTDKGNGTIPAIESSKMIMIKAPVLEAENYNFFNDVQQQRPNGGDFAFLSNINDGSYIGYKNIDLKGISKISVTLMAVEGGTINIVSGSPTGKVIGTVDVPAFEGSWRDRKWTNADITIGKVDQIGNLYFVISHPEKETNLMSLDKISFFK</sequence>
<dbReference type="Proteomes" id="UP001302349">
    <property type="component" value="Chromosome"/>
</dbReference>
<dbReference type="Pfam" id="PF03422">
    <property type="entry name" value="CBM_6"/>
    <property type="match status" value="1"/>
</dbReference>
<evidence type="ECO:0000313" key="11">
    <source>
        <dbReference type="EMBL" id="WOK09515.1"/>
    </source>
</evidence>
<dbReference type="Gene3D" id="2.120.10.30">
    <property type="entry name" value="TolB, C-terminal domain"/>
    <property type="match status" value="1"/>
</dbReference>
<dbReference type="PROSITE" id="PS51007">
    <property type="entry name" value="CYTC"/>
    <property type="match status" value="1"/>
</dbReference>
<dbReference type="PRINTS" id="PR00606">
    <property type="entry name" value="CYTCHROMECID"/>
</dbReference>
<dbReference type="CDD" id="cd00146">
    <property type="entry name" value="PKD"/>
    <property type="match status" value="1"/>
</dbReference>
<keyword evidence="12" id="KW-1185">Reference proteome</keyword>
<dbReference type="InterPro" id="IPR005084">
    <property type="entry name" value="CBM6"/>
</dbReference>
<dbReference type="InterPro" id="IPR036909">
    <property type="entry name" value="Cyt_c-like_dom_sf"/>
</dbReference>
<dbReference type="PANTHER" id="PTHR19328">
    <property type="entry name" value="HEDGEHOG-INTERACTING PROTEIN"/>
    <property type="match status" value="1"/>
</dbReference>
<keyword evidence="3 7" id="KW-0479">Metal-binding</keyword>
<feature type="region of interest" description="Disordered" evidence="8">
    <location>
        <begin position="315"/>
        <end position="353"/>
    </location>
</feature>
<keyword evidence="4" id="KW-0732">Signal</keyword>
<keyword evidence="1" id="KW-0813">Transport</keyword>
<dbReference type="InterPro" id="IPR000601">
    <property type="entry name" value="PKD_dom"/>
</dbReference>
<feature type="domain" description="Cytochrome c" evidence="10">
    <location>
        <begin position="753"/>
        <end position="851"/>
    </location>
</feature>
<dbReference type="InterPro" id="IPR011042">
    <property type="entry name" value="6-blade_b-propeller_TolB-like"/>
</dbReference>
<dbReference type="SUPFAM" id="SSF50952">
    <property type="entry name" value="Soluble quinoprotein glucose dehydrogenase"/>
    <property type="match status" value="1"/>
</dbReference>
<feature type="domain" description="PKD" evidence="9">
    <location>
        <begin position="611"/>
        <end position="687"/>
    </location>
</feature>
<dbReference type="CDD" id="cd04084">
    <property type="entry name" value="CBM6_xylanase-like"/>
    <property type="match status" value="1"/>
</dbReference>